<proteinExistence type="predicted"/>
<protein>
    <submittedName>
        <fullName evidence="1">Uncharacterized protein</fullName>
    </submittedName>
</protein>
<sequence>MTYSIFAKKLGLRSKINQAARRKVENDFGIELPPTRRDKLGTLIPTHNQMGLLEFQLDNPQVQLFNFAQQTTQYQQEIEEGKQLERIAFYIHESGFDLMSMKDHFSLLKHLVFHGIESNKIKSILQFLKDISIKQ</sequence>
<name>A0A078A134_STYLE</name>
<keyword evidence="2" id="KW-1185">Reference proteome</keyword>
<evidence type="ECO:0000313" key="2">
    <source>
        <dbReference type="Proteomes" id="UP000039865"/>
    </source>
</evidence>
<dbReference type="EMBL" id="CCKQ01004785">
    <property type="protein sequence ID" value="CDW75941.1"/>
    <property type="molecule type" value="Genomic_DNA"/>
</dbReference>
<evidence type="ECO:0000313" key="1">
    <source>
        <dbReference type="EMBL" id="CDW75941.1"/>
    </source>
</evidence>
<dbReference type="Proteomes" id="UP000039865">
    <property type="component" value="Unassembled WGS sequence"/>
</dbReference>
<dbReference type="InParanoid" id="A0A078A134"/>
<reference evidence="1 2" key="1">
    <citation type="submission" date="2014-06" db="EMBL/GenBank/DDBJ databases">
        <authorList>
            <person name="Swart Estienne"/>
        </authorList>
    </citation>
    <scope>NUCLEOTIDE SEQUENCE [LARGE SCALE GENOMIC DNA]</scope>
    <source>
        <strain evidence="1 2">130c</strain>
    </source>
</reference>
<accession>A0A078A134</accession>
<dbReference type="CDD" id="cd06225">
    <property type="entry name" value="HAMP"/>
    <property type="match status" value="1"/>
</dbReference>
<gene>
    <name evidence="1" type="primary">Contig2062.g2225</name>
    <name evidence="1" type="ORF">STYLEM_4937</name>
</gene>
<dbReference type="AlphaFoldDB" id="A0A078A134"/>
<organism evidence="1 2">
    <name type="scientific">Stylonychia lemnae</name>
    <name type="common">Ciliate</name>
    <dbReference type="NCBI Taxonomy" id="5949"/>
    <lineage>
        <taxon>Eukaryota</taxon>
        <taxon>Sar</taxon>
        <taxon>Alveolata</taxon>
        <taxon>Ciliophora</taxon>
        <taxon>Intramacronucleata</taxon>
        <taxon>Spirotrichea</taxon>
        <taxon>Stichotrichia</taxon>
        <taxon>Sporadotrichida</taxon>
        <taxon>Oxytrichidae</taxon>
        <taxon>Stylonychinae</taxon>
        <taxon>Stylonychia</taxon>
    </lineage>
</organism>